<protein>
    <submittedName>
        <fullName evidence="3">Uncharacterized protein LOC106774738</fullName>
    </submittedName>
</protein>
<sequence>MRASQSRQKSYAEQRPKALEFAVGDPVFLRVTPTTGVGRAIRARKLFPRYLGPYQILRRIGSVAYEIVMSPQLANLHPVFHVSQLRKYVPDPSHVLEAEDVQIRGDLSVEV</sequence>
<evidence type="ECO:0000313" key="2">
    <source>
        <dbReference type="Proteomes" id="UP000087766"/>
    </source>
</evidence>
<dbReference type="OrthoDB" id="1600023at2759"/>
<organism evidence="2 3">
    <name type="scientific">Vigna radiata var. radiata</name>
    <name type="common">Mung bean</name>
    <name type="synonym">Phaseolus aureus</name>
    <dbReference type="NCBI Taxonomy" id="3916"/>
    <lineage>
        <taxon>Eukaryota</taxon>
        <taxon>Viridiplantae</taxon>
        <taxon>Streptophyta</taxon>
        <taxon>Embryophyta</taxon>
        <taxon>Tracheophyta</taxon>
        <taxon>Spermatophyta</taxon>
        <taxon>Magnoliopsida</taxon>
        <taxon>eudicotyledons</taxon>
        <taxon>Gunneridae</taxon>
        <taxon>Pentapetalae</taxon>
        <taxon>rosids</taxon>
        <taxon>fabids</taxon>
        <taxon>Fabales</taxon>
        <taxon>Fabaceae</taxon>
        <taxon>Papilionoideae</taxon>
        <taxon>50 kb inversion clade</taxon>
        <taxon>NPAAA clade</taxon>
        <taxon>indigoferoid/millettioid clade</taxon>
        <taxon>Phaseoleae</taxon>
        <taxon>Vigna</taxon>
    </lineage>
</organism>
<dbReference type="GeneID" id="106774738"/>
<proteinExistence type="predicted"/>
<feature type="domain" description="Tf2-1-like SH3-like" evidence="1">
    <location>
        <begin position="24"/>
        <end position="89"/>
    </location>
</feature>
<evidence type="ECO:0000313" key="3">
    <source>
        <dbReference type="RefSeq" id="XP_014517262.1"/>
    </source>
</evidence>
<dbReference type="PANTHER" id="PTHR46148">
    <property type="entry name" value="CHROMO DOMAIN-CONTAINING PROTEIN"/>
    <property type="match status" value="1"/>
</dbReference>
<dbReference type="Proteomes" id="UP000087766">
    <property type="component" value="Chromosome 10"/>
</dbReference>
<reference evidence="3" key="2">
    <citation type="submission" date="2025-08" db="UniProtKB">
        <authorList>
            <consortium name="RefSeq"/>
        </authorList>
    </citation>
    <scope>IDENTIFICATION</scope>
    <source>
        <tissue evidence="3">Leaf</tissue>
    </source>
</reference>
<reference evidence="2" key="1">
    <citation type="journal article" date="2014" name="Nat. Commun.">
        <title>Genome sequence of mungbean and insights into evolution within Vigna species.</title>
        <authorList>
            <person name="Kang Y.J."/>
            <person name="Kim S.K."/>
            <person name="Kim M.Y."/>
            <person name="Lestari P."/>
            <person name="Kim K.H."/>
            <person name="Ha B.K."/>
            <person name="Jun T.H."/>
            <person name="Hwang W.J."/>
            <person name="Lee T."/>
            <person name="Lee J."/>
            <person name="Shim S."/>
            <person name="Yoon M.Y."/>
            <person name="Jang Y.E."/>
            <person name="Han K.S."/>
            <person name="Taeprayoon P."/>
            <person name="Yoon N."/>
            <person name="Somta P."/>
            <person name="Tanya P."/>
            <person name="Kim K.S."/>
            <person name="Gwag J.G."/>
            <person name="Moon J.K."/>
            <person name="Lee Y.H."/>
            <person name="Park B.S."/>
            <person name="Bombarely A."/>
            <person name="Doyle J.J."/>
            <person name="Jackson S.A."/>
            <person name="Schafleitner R."/>
            <person name="Srinives P."/>
            <person name="Varshney R.K."/>
            <person name="Lee S.H."/>
        </authorList>
    </citation>
    <scope>NUCLEOTIDE SEQUENCE [LARGE SCALE GENOMIC DNA]</scope>
    <source>
        <strain evidence="2">cv. VC1973A</strain>
    </source>
</reference>
<dbReference type="AlphaFoldDB" id="A0A1S3VGB8"/>
<dbReference type="Pfam" id="PF24626">
    <property type="entry name" value="SH3_Tf2-1"/>
    <property type="match status" value="1"/>
</dbReference>
<evidence type="ECO:0000259" key="1">
    <source>
        <dbReference type="Pfam" id="PF24626"/>
    </source>
</evidence>
<accession>A0A1S3VGB8</accession>
<dbReference type="PANTHER" id="PTHR46148:SF60">
    <property type="entry name" value="CHROMO DOMAIN-CONTAINING PROTEIN"/>
    <property type="match status" value="1"/>
</dbReference>
<name>A0A1S3VGB8_VIGRR</name>
<dbReference type="KEGG" id="vra:106774738"/>
<keyword evidence="2" id="KW-1185">Reference proteome</keyword>
<dbReference type="InterPro" id="IPR056924">
    <property type="entry name" value="SH3_Tf2-1"/>
</dbReference>
<dbReference type="RefSeq" id="XP_014517262.1">
    <property type="nucleotide sequence ID" value="XM_014661776.1"/>
</dbReference>
<gene>
    <name evidence="3" type="primary">LOC106774738</name>
</gene>